<accession>A0A7R7EHN9</accession>
<dbReference type="SUPFAM" id="SSF58104">
    <property type="entry name" value="Methyl-accepting chemotaxis protein (MCP) signaling domain"/>
    <property type="match status" value="1"/>
</dbReference>
<dbReference type="PANTHER" id="PTHR43531">
    <property type="entry name" value="PROTEIN ICFG"/>
    <property type="match status" value="1"/>
</dbReference>
<dbReference type="Pfam" id="PF00015">
    <property type="entry name" value="MCPsignal"/>
    <property type="match status" value="1"/>
</dbReference>
<feature type="domain" description="HAMP" evidence="6">
    <location>
        <begin position="214"/>
        <end position="272"/>
    </location>
</feature>
<evidence type="ECO:0000259" key="5">
    <source>
        <dbReference type="PROSITE" id="PS50111"/>
    </source>
</evidence>
<dbReference type="InterPro" id="IPR004089">
    <property type="entry name" value="MCPsignal_dom"/>
</dbReference>
<evidence type="ECO:0000256" key="2">
    <source>
        <dbReference type="ARBA" id="ARBA00029447"/>
    </source>
</evidence>
<comment type="similarity">
    <text evidence="2">Belongs to the methyl-accepting chemotaxis (MCP) protein family.</text>
</comment>
<evidence type="ECO:0000256" key="4">
    <source>
        <dbReference type="SAM" id="Phobius"/>
    </source>
</evidence>
<dbReference type="InterPro" id="IPR051310">
    <property type="entry name" value="MCP_chemotaxis"/>
</dbReference>
<dbReference type="EMBL" id="AP024169">
    <property type="protein sequence ID" value="BCN28889.1"/>
    <property type="molecule type" value="Genomic_DNA"/>
</dbReference>
<dbReference type="GO" id="GO:0007165">
    <property type="term" value="P:signal transduction"/>
    <property type="evidence" value="ECO:0007669"/>
    <property type="project" value="UniProtKB-KW"/>
</dbReference>
<dbReference type="PROSITE" id="PS50885">
    <property type="entry name" value="HAMP"/>
    <property type="match status" value="1"/>
</dbReference>
<dbReference type="Proteomes" id="UP000595897">
    <property type="component" value="Chromosome"/>
</dbReference>
<dbReference type="SMART" id="SM00283">
    <property type="entry name" value="MA"/>
    <property type="match status" value="1"/>
</dbReference>
<evidence type="ECO:0000259" key="6">
    <source>
        <dbReference type="PROSITE" id="PS50885"/>
    </source>
</evidence>
<dbReference type="GO" id="GO:0005886">
    <property type="term" value="C:plasma membrane"/>
    <property type="evidence" value="ECO:0007669"/>
    <property type="project" value="TreeGrafter"/>
</dbReference>
<dbReference type="Gene3D" id="1.10.287.950">
    <property type="entry name" value="Methyl-accepting chemotaxis protein"/>
    <property type="match status" value="1"/>
</dbReference>
<dbReference type="RefSeq" id="WP_271714194.1">
    <property type="nucleotide sequence ID" value="NZ_AP024169.1"/>
</dbReference>
<protein>
    <recommendedName>
        <fullName evidence="9">Methyl-accepting chemotaxis protein</fullName>
    </recommendedName>
</protein>
<sequence length="580" mass="63126">MRKSIAFRIIMILAFLTFLFSLNTVLSGVTNSQVQLSANIISSSFVNLQQEQVLLTKQIDQIEMSLQTYHVDAEMNQQETVQNISTAVDKATDSAKKIADICKKFSVTSMNNELEKSYSPYMTNMKAYLENASAIATGITNNDPASTKEGLEHADSLKTAMQTSESDFQKVLGKKINHEVSLVHSRVTRSTVIIWGMAILFIVAAVVSFVVTMKTIIRPLKKANQGLSSIVQKLEKNEGDLTVRLDNNSEDEIGQIIAGINHFLDTLQHAMISIKSGSHMIHTSTENISNHLLESKDATSNVSASLNELSASMEEISSSIQDIDSGAQNVLTAANKIAEDAKSNAVHMSDIVEKAEKIHTESEESKAQTLNIVENIKVTMSEAIQNSRSVEKINELTENILGISAQTNLLALNASIEAARAGEAGKGFAVVADEIRKLAENTRDTASDIQNTSIVVTESVEELAKNANRIVAYIVDKVLADYDGFVDVATSYKADADTINAMLTRFSISSDELRNISTSIANGIQGITMAVDESVNVVIDSSENTNSLLNSITTISNEAAHNEEIVNDLNSHISKFKKVE</sequence>
<reference evidence="7 8" key="1">
    <citation type="submission" date="2020-11" db="EMBL/GenBank/DDBJ databases">
        <title>Draft genome sequencing of a Lachnospiraceae strain isolated from anoxic soil subjected to BSD treatment.</title>
        <authorList>
            <person name="Uek A."/>
            <person name="Tonouchi A."/>
        </authorList>
    </citation>
    <scope>NUCLEOTIDE SEQUENCE [LARGE SCALE GENOMIC DNA]</scope>
    <source>
        <strain evidence="7 8">TB5</strain>
    </source>
</reference>
<name>A0A7R7EHN9_9FIRM</name>
<keyword evidence="1" id="KW-0145">Chemotaxis</keyword>
<dbReference type="KEGG" id="ahb:bsdtb5_01840"/>
<dbReference type="InterPro" id="IPR004090">
    <property type="entry name" value="Chemotax_Me-accpt_rcpt"/>
</dbReference>
<dbReference type="AlphaFoldDB" id="A0A7R7EHN9"/>
<dbReference type="GO" id="GO:0006935">
    <property type="term" value="P:chemotaxis"/>
    <property type="evidence" value="ECO:0007669"/>
    <property type="project" value="UniProtKB-KW"/>
</dbReference>
<feature type="transmembrane region" description="Helical" evidence="4">
    <location>
        <begin position="192"/>
        <end position="212"/>
    </location>
</feature>
<evidence type="ECO:0000313" key="7">
    <source>
        <dbReference type="EMBL" id="BCN28889.1"/>
    </source>
</evidence>
<evidence type="ECO:0000256" key="3">
    <source>
        <dbReference type="PROSITE-ProRule" id="PRU00284"/>
    </source>
</evidence>
<keyword evidence="4" id="KW-0812">Transmembrane</keyword>
<dbReference type="PRINTS" id="PR00260">
    <property type="entry name" value="CHEMTRNSDUCR"/>
</dbReference>
<dbReference type="CDD" id="cd06225">
    <property type="entry name" value="HAMP"/>
    <property type="match status" value="1"/>
</dbReference>
<evidence type="ECO:0008006" key="9">
    <source>
        <dbReference type="Google" id="ProtNLM"/>
    </source>
</evidence>
<dbReference type="InterPro" id="IPR003660">
    <property type="entry name" value="HAMP_dom"/>
</dbReference>
<evidence type="ECO:0000256" key="1">
    <source>
        <dbReference type="ARBA" id="ARBA00022500"/>
    </source>
</evidence>
<dbReference type="GO" id="GO:0004888">
    <property type="term" value="F:transmembrane signaling receptor activity"/>
    <property type="evidence" value="ECO:0007669"/>
    <property type="project" value="InterPro"/>
</dbReference>
<keyword evidence="4" id="KW-1133">Transmembrane helix</keyword>
<dbReference type="SMART" id="SM00304">
    <property type="entry name" value="HAMP"/>
    <property type="match status" value="1"/>
</dbReference>
<dbReference type="PANTHER" id="PTHR43531:SF11">
    <property type="entry name" value="METHYL-ACCEPTING CHEMOTAXIS PROTEIN 3"/>
    <property type="match status" value="1"/>
</dbReference>
<feature type="domain" description="Methyl-accepting transducer" evidence="5">
    <location>
        <begin position="277"/>
        <end position="549"/>
    </location>
</feature>
<evidence type="ECO:0000313" key="8">
    <source>
        <dbReference type="Proteomes" id="UP000595897"/>
    </source>
</evidence>
<keyword evidence="4" id="KW-0472">Membrane</keyword>
<gene>
    <name evidence="7" type="ORF">bsdtb5_01840</name>
</gene>
<keyword evidence="3" id="KW-0807">Transducer</keyword>
<proteinExistence type="inferred from homology"/>
<keyword evidence="8" id="KW-1185">Reference proteome</keyword>
<dbReference type="PROSITE" id="PS50111">
    <property type="entry name" value="CHEMOTAXIS_TRANSDUC_2"/>
    <property type="match status" value="1"/>
</dbReference>
<organism evidence="7 8">
    <name type="scientific">Anaeromicropila herbilytica</name>
    <dbReference type="NCBI Taxonomy" id="2785025"/>
    <lineage>
        <taxon>Bacteria</taxon>
        <taxon>Bacillati</taxon>
        <taxon>Bacillota</taxon>
        <taxon>Clostridia</taxon>
        <taxon>Lachnospirales</taxon>
        <taxon>Lachnospiraceae</taxon>
        <taxon>Anaeromicropila</taxon>
    </lineage>
</organism>
<dbReference type="Pfam" id="PF00672">
    <property type="entry name" value="HAMP"/>
    <property type="match status" value="1"/>
</dbReference>